<evidence type="ECO:0000256" key="2">
    <source>
        <dbReference type="SAM" id="MobiDB-lite"/>
    </source>
</evidence>
<dbReference type="EMBL" id="BARV01011918">
    <property type="protein sequence ID" value="GAI13682.1"/>
    <property type="molecule type" value="Genomic_DNA"/>
</dbReference>
<keyword evidence="1" id="KW-0175">Coiled coil</keyword>
<feature type="compositionally biased region" description="Basic and acidic residues" evidence="2">
    <location>
        <begin position="80"/>
        <end position="91"/>
    </location>
</feature>
<evidence type="ECO:0000256" key="1">
    <source>
        <dbReference type="SAM" id="Coils"/>
    </source>
</evidence>
<sequence length="91" mass="10794">MLKIKILAKEKPTYEELLNLVSQLQKRVELLEKEFLQLKKENIELSKKNIKLNKENIELKERLAKYENPKNSRNSSVPPSKDENRPFKTKS</sequence>
<comment type="caution">
    <text evidence="3">The sequence shown here is derived from an EMBL/GenBank/DDBJ whole genome shotgun (WGS) entry which is preliminary data.</text>
</comment>
<organism evidence="3">
    <name type="scientific">marine sediment metagenome</name>
    <dbReference type="NCBI Taxonomy" id="412755"/>
    <lineage>
        <taxon>unclassified sequences</taxon>
        <taxon>metagenomes</taxon>
        <taxon>ecological metagenomes</taxon>
    </lineage>
</organism>
<dbReference type="AlphaFoldDB" id="X1L2W3"/>
<evidence type="ECO:0000313" key="3">
    <source>
        <dbReference type="EMBL" id="GAI13682.1"/>
    </source>
</evidence>
<feature type="coiled-coil region" evidence="1">
    <location>
        <begin position="14"/>
        <end position="62"/>
    </location>
</feature>
<name>X1L2W3_9ZZZZ</name>
<gene>
    <name evidence="3" type="ORF">S06H3_22341</name>
</gene>
<protein>
    <submittedName>
        <fullName evidence="3">Uncharacterized protein</fullName>
    </submittedName>
</protein>
<accession>X1L2W3</accession>
<reference evidence="3" key="1">
    <citation type="journal article" date="2014" name="Front. Microbiol.">
        <title>High frequency of phylogenetically diverse reductive dehalogenase-homologous genes in deep subseafloor sedimentary metagenomes.</title>
        <authorList>
            <person name="Kawai M."/>
            <person name="Futagami T."/>
            <person name="Toyoda A."/>
            <person name="Takaki Y."/>
            <person name="Nishi S."/>
            <person name="Hori S."/>
            <person name="Arai W."/>
            <person name="Tsubouchi T."/>
            <person name="Morono Y."/>
            <person name="Uchiyama I."/>
            <person name="Ito T."/>
            <person name="Fujiyama A."/>
            <person name="Inagaki F."/>
            <person name="Takami H."/>
        </authorList>
    </citation>
    <scope>NUCLEOTIDE SEQUENCE</scope>
    <source>
        <strain evidence="3">Expedition CK06-06</strain>
    </source>
</reference>
<feature type="region of interest" description="Disordered" evidence="2">
    <location>
        <begin position="63"/>
        <end position="91"/>
    </location>
</feature>
<proteinExistence type="predicted"/>